<accession>W7UW44</accession>
<evidence type="ECO:0000313" key="3">
    <source>
        <dbReference type="Proteomes" id="UP000019365"/>
    </source>
</evidence>
<dbReference type="Proteomes" id="UP000019365">
    <property type="component" value="Unassembled WGS sequence"/>
</dbReference>
<protein>
    <submittedName>
        <fullName evidence="2">GNAT family acetyltransferase</fullName>
    </submittedName>
</protein>
<dbReference type="GO" id="GO:0004343">
    <property type="term" value="F:glucosamine 6-phosphate N-acetyltransferase activity"/>
    <property type="evidence" value="ECO:0007669"/>
    <property type="project" value="TreeGrafter"/>
</dbReference>
<dbReference type="SUPFAM" id="SSF55729">
    <property type="entry name" value="Acyl-CoA N-acyltransferases (Nat)"/>
    <property type="match status" value="1"/>
</dbReference>
<feature type="domain" description="N-acetyltransferase" evidence="1">
    <location>
        <begin position="1"/>
        <end position="144"/>
    </location>
</feature>
<dbReference type="Pfam" id="PF00583">
    <property type="entry name" value="Acetyltransf_1"/>
    <property type="match status" value="1"/>
</dbReference>
<dbReference type="AlphaFoldDB" id="W7UW44"/>
<dbReference type="PANTHER" id="PTHR13355">
    <property type="entry name" value="GLUCOSAMINE 6-PHOSPHATE N-ACETYLTRANSFERASE"/>
    <property type="match status" value="1"/>
</dbReference>
<dbReference type="OrthoDB" id="9804948at2"/>
<gene>
    <name evidence="2" type="ORF">RF007C_08500</name>
</gene>
<reference evidence="2 3" key="1">
    <citation type="journal article" date="2014" name="PLoS ONE">
        <title>Rumen cellulosomics: divergent fiber-degrading strategies revealed by comparative genome-wide analysis of six ruminococcal strains.</title>
        <authorList>
            <person name="Dassa B."/>
            <person name="Borovok I."/>
            <person name="Ruimy-Israeli V."/>
            <person name="Lamed R."/>
            <person name="Flint H.J."/>
            <person name="Duncan S.H."/>
            <person name="Henrissat B."/>
            <person name="Coutinho P."/>
            <person name="Morrison M."/>
            <person name="Mosoni P."/>
            <person name="Yeoman C.J."/>
            <person name="White B.A."/>
            <person name="Bayer E.A."/>
        </authorList>
    </citation>
    <scope>NUCLEOTIDE SEQUENCE [LARGE SCALE GENOMIC DNA]</scope>
    <source>
        <strain evidence="2 3">007c</strain>
    </source>
</reference>
<dbReference type="CDD" id="cd04301">
    <property type="entry name" value="NAT_SF"/>
    <property type="match status" value="1"/>
</dbReference>
<name>W7UW44_RUMFL</name>
<evidence type="ECO:0000313" key="2">
    <source>
        <dbReference type="EMBL" id="EWM52567.1"/>
    </source>
</evidence>
<dbReference type="InterPro" id="IPR016181">
    <property type="entry name" value="Acyl_CoA_acyltransferase"/>
</dbReference>
<keyword evidence="3" id="KW-1185">Reference proteome</keyword>
<dbReference type="InterPro" id="IPR000182">
    <property type="entry name" value="GNAT_dom"/>
</dbReference>
<sequence>MIREITNADFDGLMKLYMELHDNPFPEKDDRVLAVWNRIMNDKDHHIIVADIDGVIAASCVCVIIPNLTRGQRPYAFIENVVTSAKYRRKGFATACLDFARELARNENCYKMMLLTGSKKEGTLKFYENAGYNSSDKTAFIQWL</sequence>
<proteinExistence type="predicted"/>
<organism evidence="2 3">
    <name type="scientific">Ruminococcus flavefaciens 007c</name>
    <dbReference type="NCBI Taxonomy" id="1341157"/>
    <lineage>
        <taxon>Bacteria</taxon>
        <taxon>Bacillati</taxon>
        <taxon>Bacillota</taxon>
        <taxon>Clostridia</taxon>
        <taxon>Eubacteriales</taxon>
        <taxon>Oscillospiraceae</taxon>
        <taxon>Ruminococcus</taxon>
    </lineage>
</organism>
<dbReference type="PROSITE" id="PS51186">
    <property type="entry name" value="GNAT"/>
    <property type="match status" value="1"/>
</dbReference>
<dbReference type="InterPro" id="IPR039143">
    <property type="entry name" value="GNPNAT1-like"/>
</dbReference>
<comment type="caution">
    <text evidence="2">The sequence shown here is derived from an EMBL/GenBank/DDBJ whole genome shotgun (WGS) entry which is preliminary data.</text>
</comment>
<dbReference type="Gene3D" id="3.40.630.30">
    <property type="match status" value="1"/>
</dbReference>
<evidence type="ECO:0000259" key="1">
    <source>
        <dbReference type="PROSITE" id="PS51186"/>
    </source>
</evidence>
<keyword evidence="2" id="KW-0808">Transferase</keyword>
<dbReference type="RefSeq" id="WP_019680754.1">
    <property type="nucleotide sequence ID" value="NZ_ATAX01000035.1"/>
</dbReference>
<dbReference type="eggNOG" id="COG0456">
    <property type="taxonomic scope" value="Bacteria"/>
</dbReference>
<dbReference type="EMBL" id="ATAX01000035">
    <property type="protein sequence ID" value="EWM52567.1"/>
    <property type="molecule type" value="Genomic_DNA"/>
</dbReference>
<dbReference type="PANTHER" id="PTHR13355:SF11">
    <property type="entry name" value="GLUCOSAMINE 6-PHOSPHATE N-ACETYLTRANSFERASE"/>
    <property type="match status" value="1"/>
</dbReference>
<dbReference type="PATRIC" id="fig|1341157.4.peg.2943"/>